<feature type="transmembrane region" description="Helical" evidence="1">
    <location>
        <begin position="70"/>
        <end position="89"/>
    </location>
</feature>
<protein>
    <submittedName>
        <fullName evidence="2">Low affinity iron permease family protein</fullName>
    </submittedName>
</protein>
<feature type="transmembrane region" description="Helical" evidence="1">
    <location>
        <begin position="44"/>
        <end position="64"/>
    </location>
</feature>
<accession>A0ABV6MQZ5</accession>
<dbReference type="Proteomes" id="UP001589810">
    <property type="component" value="Unassembled WGS sequence"/>
</dbReference>
<name>A0ABV6MQZ5_9PSEU</name>
<comment type="caution">
    <text evidence="2">The sequence shown here is derived from an EMBL/GenBank/DDBJ whole genome shotgun (WGS) entry which is preliminary data.</text>
</comment>
<organism evidence="2 3">
    <name type="scientific">Kutzneria chonburiensis</name>
    <dbReference type="NCBI Taxonomy" id="1483604"/>
    <lineage>
        <taxon>Bacteria</taxon>
        <taxon>Bacillati</taxon>
        <taxon>Actinomycetota</taxon>
        <taxon>Actinomycetes</taxon>
        <taxon>Pseudonocardiales</taxon>
        <taxon>Pseudonocardiaceae</taxon>
        <taxon>Kutzneria</taxon>
    </lineage>
</organism>
<keyword evidence="3" id="KW-1185">Reference proteome</keyword>
<keyword evidence="1" id="KW-1133">Transmembrane helix</keyword>
<sequence>MSTPTHSRRHITLSDPATMPTDISGRLSLFDRVATHAEGFASRAWFFALCVLLVVVWAPSFFLFGSVDTWQLIINTVTTIVTFLLVALLQNTQKRADDAVQHKLNAIAEGLAVLMSHHAGEKLDLAECRTELRAAVGLEDRESA</sequence>
<dbReference type="EMBL" id="JBHLUD010000004">
    <property type="protein sequence ID" value="MFC0542736.1"/>
    <property type="molecule type" value="Genomic_DNA"/>
</dbReference>
<keyword evidence="1" id="KW-0472">Membrane</keyword>
<reference evidence="2 3" key="1">
    <citation type="submission" date="2024-09" db="EMBL/GenBank/DDBJ databases">
        <authorList>
            <person name="Sun Q."/>
            <person name="Mori K."/>
        </authorList>
    </citation>
    <scope>NUCLEOTIDE SEQUENCE [LARGE SCALE GENOMIC DNA]</scope>
    <source>
        <strain evidence="2 3">TBRC 1432</strain>
    </source>
</reference>
<dbReference type="InterPro" id="IPR007251">
    <property type="entry name" value="Iron_permease_Fet4"/>
</dbReference>
<evidence type="ECO:0000313" key="3">
    <source>
        <dbReference type="Proteomes" id="UP001589810"/>
    </source>
</evidence>
<dbReference type="RefSeq" id="WP_273941152.1">
    <property type="nucleotide sequence ID" value="NZ_CP097263.1"/>
</dbReference>
<evidence type="ECO:0000256" key="1">
    <source>
        <dbReference type="SAM" id="Phobius"/>
    </source>
</evidence>
<dbReference type="Pfam" id="PF04120">
    <property type="entry name" value="Iron_permease"/>
    <property type="match status" value="1"/>
</dbReference>
<keyword evidence="1" id="KW-0812">Transmembrane</keyword>
<evidence type="ECO:0000313" key="2">
    <source>
        <dbReference type="EMBL" id="MFC0542736.1"/>
    </source>
</evidence>
<proteinExistence type="predicted"/>
<gene>
    <name evidence="2" type="ORF">ACFFH7_14660</name>
</gene>